<dbReference type="SUPFAM" id="SSF53474">
    <property type="entry name" value="alpha/beta-Hydrolases"/>
    <property type="match status" value="1"/>
</dbReference>
<dbReference type="GO" id="GO:0016042">
    <property type="term" value="P:lipid catabolic process"/>
    <property type="evidence" value="ECO:0007669"/>
    <property type="project" value="UniProtKB-UniRule"/>
</dbReference>
<name>A0A5N5WHK9_9EURO</name>
<evidence type="ECO:0000313" key="5">
    <source>
        <dbReference type="Proteomes" id="UP000326565"/>
    </source>
</evidence>
<feature type="region of interest" description="Disordered" evidence="3">
    <location>
        <begin position="1"/>
        <end position="36"/>
    </location>
</feature>
<reference evidence="4 5" key="1">
    <citation type="submission" date="2019-04" db="EMBL/GenBank/DDBJ databases">
        <title>Friends and foes A comparative genomics study of 23 Aspergillus species from section Flavi.</title>
        <authorList>
            <consortium name="DOE Joint Genome Institute"/>
            <person name="Kjaerbolling I."/>
            <person name="Vesth T."/>
            <person name="Frisvad J.C."/>
            <person name="Nybo J.L."/>
            <person name="Theobald S."/>
            <person name="Kildgaard S."/>
            <person name="Isbrandt T."/>
            <person name="Kuo A."/>
            <person name="Sato A."/>
            <person name="Lyhne E.K."/>
            <person name="Kogle M.E."/>
            <person name="Wiebenga A."/>
            <person name="Kun R.S."/>
            <person name="Lubbers R.J."/>
            <person name="Makela M.R."/>
            <person name="Barry K."/>
            <person name="Chovatia M."/>
            <person name="Clum A."/>
            <person name="Daum C."/>
            <person name="Haridas S."/>
            <person name="He G."/>
            <person name="LaButti K."/>
            <person name="Lipzen A."/>
            <person name="Mondo S."/>
            <person name="Riley R."/>
            <person name="Salamov A."/>
            <person name="Simmons B.A."/>
            <person name="Magnuson J.K."/>
            <person name="Henrissat B."/>
            <person name="Mortensen U.H."/>
            <person name="Larsen T.O."/>
            <person name="Devries R.P."/>
            <person name="Grigoriev I.V."/>
            <person name="Machida M."/>
            <person name="Baker S.E."/>
            <person name="Andersen M.R."/>
        </authorList>
    </citation>
    <scope>NUCLEOTIDE SEQUENCE [LARGE SCALE GENOMIC DNA]</scope>
    <source>
        <strain evidence="4 5">CBS 151.66</strain>
    </source>
</reference>
<evidence type="ECO:0000313" key="4">
    <source>
        <dbReference type="EMBL" id="KAB8067951.1"/>
    </source>
</evidence>
<dbReference type="Gene3D" id="3.40.50.1820">
    <property type="entry name" value="alpha/beta hydrolase"/>
    <property type="match status" value="1"/>
</dbReference>
<dbReference type="PANTHER" id="PTHR34853:SF5">
    <property type="entry name" value="LIP-DOMAIN-CONTAINING PROTEIN-RELATED"/>
    <property type="match status" value="1"/>
</dbReference>
<dbReference type="Gene3D" id="1.10.260.130">
    <property type="match status" value="1"/>
</dbReference>
<keyword evidence="5" id="KW-1185">Reference proteome</keyword>
<organism evidence="4 5">
    <name type="scientific">Aspergillus leporis</name>
    <dbReference type="NCBI Taxonomy" id="41062"/>
    <lineage>
        <taxon>Eukaryota</taxon>
        <taxon>Fungi</taxon>
        <taxon>Dikarya</taxon>
        <taxon>Ascomycota</taxon>
        <taxon>Pezizomycotina</taxon>
        <taxon>Eurotiomycetes</taxon>
        <taxon>Eurotiomycetidae</taxon>
        <taxon>Eurotiales</taxon>
        <taxon>Aspergillaceae</taxon>
        <taxon>Aspergillus</taxon>
        <taxon>Aspergillus subgen. Circumdati</taxon>
    </lineage>
</organism>
<keyword evidence="1" id="KW-0378">Hydrolase</keyword>
<comment type="similarity">
    <text evidence="2">Belongs to the AB hydrolase superfamily. Lipase family.</text>
</comment>
<sequence length="410" mass="43958">MARSPPLPHDLMERDDPLLPSQDPFYRPDNPDWQSTKPGTILKSRNITIGSILKLPSPLHAAHQLLYRTTNGRGRPSYAVTTVMIPFNATLDRLLSYQVAYDSPSLDCAPSYRVQHGASPYGDSTLFELCTFAKPFLSAGIPVNMPDYEGVESAYTVGTQSGYGVLDSLRAVLNATNLTGIPSTAITTLFGYSGGATATEWAGELQSSYAPDVQIAGASLGGLASNVTKGFSVLDGTPSSGLLVGGLRGISNAFPFVAKYLDEHLKPGHRTLFDLPKVLCIGSVANTSDGYVAQLANKNISSFFDNGWGVINEFRRLFDSIFVEGQHGVPRFPMFVFQGSADEVVGSLGNAKDLVHQYCDAGAIIEYAGVENANHTAALLRGYPRANAFLMNIYNGVTPNQCTESSILAV</sequence>
<proteinExistence type="inferred from homology"/>
<dbReference type="InterPro" id="IPR005152">
    <property type="entry name" value="Lipase_secreted"/>
</dbReference>
<dbReference type="PANTHER" id="PTHR34853">
    <property type="match status" value="1"/>
</dbReference>
<dbReference type="InterPro" id="IPR029058">
    <property type="entry name" value="AB_hydrolase_fold"/>
</dbReference>
<evidence type="ECO:0000256" key="2">
    <source>
        <dbReference type="PIRNR" id="PIRNR029171"/>
    </source>
</evidence>
<gene>
    <name evidence="4" type="ORF">BDV29DRAFT_162850</name>
</gene>
<evidence type="ECO:0000256" key="1">
    <source>
        <dbReference type="ARBA" id="ARBA00022801"/>
    </source>
</evidence>
<dbReference type="EMBL" id="ML732429">
    <property type="protein sequence ID" value="KAB8067951.1"/>
    <property type="molecule type" value="Genomic_DNA"/>
</dbReference>
<dbReference type="AlphaFoldDB" id="A0A5N5WHK9"/>
<accession>A0A5N5WHK9</accession>
<protein>
    <submittedName>
        <fullName evidence="4">Secretory lipase-domain-containing protein</fullName>
    </submittedName>
</protein>
<dbReference type="PIRSF" id="PIRSF029171">
    <property type="entry name" value="Esterase_LipA"/>
    <property type="match status" value="1"/>
</dbReference>
<dbReference type="Pfam" id="PF03583">
    <property type="entry name" value="LIP"/>
    <property type="match status" value="1"/>
</dbReference>
<dbReference type="GO" id="GO:0004806">
    <property type="term" value="F:triacylglycerol lipase activity"/>
    <property type="evidence" value="ECO:0007669"/>
    <property type="project" value="UniProtKB-UniRule"/>
</dbReference>
<dbReference type="Proteomes" id="UP000326565">
    <property type="component" value="Unassembled WGS sequence"/>
</dbReference>
<dbReference type="OrthoDB" id="2373480at2759"/>
<evidence type="ECO:0000256" key="3">
    <source>
        <dbReference type="SAM" id="MobiDB-lite"/>
    </source>
</evidence>